<keyword evidence="4 6" id="KW-0472">Membrane</keyword>
<evidence type="ECO:0000256" key="4">
    <source>
        <dbReference type="ARBA" id="ARBA00023136"/>
    </source>
</evidence>
<dbReference type="PANTHER" id="PTHR23502">
    <property type="entry name" value="MAJOR FACILITATOR SUPERFAMILY"/>
    <property type="match status" value="1"/>
</dbReference>
<sequence>MWSFVQRRQIRQLVQKTHGADLKQSPTAIEKGIPPPRRPSRFYIPKSRDSKENQRVDPGEEIIVEFEQEDALNPQNWPLASRCKNLAILSLLIFVQGWAGSSESMESSRASAEFNISKVTENLSTALYLVGVATGAPFAGPLSETSGRNPTYLVSTFCYLCFILGSAKSSTFGGRVVCRYFVGLFSSATLATNGSSVRDQFRDVKRAFVFPIIAWVNVIGPCAAPIASGWLVSNHNLSWRWPDWTTLIISSAAFLVAFAFLPETYPPLLLDWKAKELRLATGNHRYTSQHARTASFVGRLRHNVKLGAKFWITEMPIIVFGLYLMLLYILLFTFLSGFEYIFKDTYGLSDGLLGSCFASIAAGSTAFAITAPWLYSWARRHTEYVRGASLEPEFRLWPAMVTSPLLPISLFWLGWTNYPGISLWSGLAACFVFGIVITAVYISSYEYIIDSYGDHSAIALASITMARYLAAGGMVMAARPMYEGIGVHWTMTLLGCLAAVLCPAPIMFWYYGPKLRAKSEYTDAS</sequence>
<name>A0A179FCJ4_METCM</name>
<keyword evidence="2 6" id="KW-0812">Transmembrane</keyword>
<comment type="caution">
    <text evidence="8">The sequence shown here is derived from an EMBL/GenBank/DDBJ whole genome shotgun (WGS) entry which is preliminary data.</text>
</comment>
<dbReference type="InterPro" id="IPR011701">
    <property type="entry name" value="MFS"/>
</dbReference>
<dbReference type="GeneID" id="28851544"/>
<keyword evidence="3 6" id="KW-1133">Transmembrane helix</keyword>
<feature type="transmembrane region" description="Helical" evidence="6">
    <location>
        <begin position="310"/>
        <end position="332"/>
    </location>
</feature>
<dbReference type="OrthoDB" id="3936150at2759"/>
<dbReference type="STRING" id="1380566.A0A179FCJ4"/>
<feature type="domain" description="Major facilitator superfamily (MFS) profile" evidence="7">
    <location>
        <begin position="85"/>
        <end position="516"/>
    </location>
</feature>
<dbReference type="PANTHER" id="PTHR23502:SF188">
    <property type="entry name" value="MAJOR FACILITATOR SUPERFAMILY (MFS) PROFILE DOMAIN-CONTAINING PROTEIN"/>
    <property type="match status" value="1"/>
</dbReference>
<feature type="transmembrane region" description="Helical" evidence="6">
    <location>
        <begin position="396"/>
        <end position="415"/>
    </location>
</feature>
<feature type="transmembrane region" description="Helical" evidence="6">
    <location>
        <begin position="421"/>
        <end position="445"/>
    </location>
</feature>
<evidence type="ECO:0000259" key="7">
    <source>
        <dbReference type="PROSITE" id="PS50850"/>
    </source>
</evidence>
<protein>
    <submittedName>
        <fullName evidence="8">Major facilitator superfamily protein</fullName>
    </submittedName>
</protein>
<evidence type="ECO:0000256" key="2">
    <source>
        <dbReference type="ARBA" id="ARBA00022692"/>
    </source>
</evidence>
<accession>A0A179FCJ4</accession>
<dbReference type="PROSITE" id="PS50850">
    <property type="entry name" value="MFS"/>
    <property type="match status" value="1"/>
</dbReference>
<evidence type="ECO:0000313" key="8">
    <source>
        <dbReference type="EMBL" id="OAQ63020.1"/>
    </source>
</evidence>
<dbReference type="SUPFAM" id="SSF103473">
    <property type="entry name" value="MFS general substrate transporter"/>
    <property type="match status" value="1"/>
</dbReference>
<comment type="subcellular location">
    <subcellularLocation>
        <location evidence="1">Membrane</location>
        <topology evidence="1">Multi-pass membrane protein</topology>
    </subcellularLocation>
</comment>
<feature type="region of interest" description="Disordered" evidence="5">
    <location>
        <begin position="16"/>
        <end position="55"/>
    </location>
</feature>
<dbReference type="InterPro" id="IPR020846">
    <property type="entry name" value="MFS_dom"/>
</dbReference>
<keyword evidence="9" id="KW-1185">Reference proteome</keyword>
<dbReference type="AlphaFoldDB" id="A0A179FCJ4"/>
<dbReference type="GO" id="GO:0022857">
    <property type="term" value="F:transmembrane transporter activity"/>
    <property type="evidence" value="ECO:0007669"/>
    <property type="project" value="InterPro"/>
</dbReference>
<feature type="transmembrane region" description="Helical" evidence="6">
    <location>
        <begin position="208"/>
        <end position="232"/>
    </location>
</feature>
<dbReference type="RefSeq" id="XP_018140600.1">
    <property type="nucleotide sequence ID" value="XM_018287550.1"/>
</dbReference>
<dbReference type="KEGG" id="pchm:VFPPC_08934"/>
<evidence type="ECO:0000256" key="6">
    <source>
        <dbReference type="SAM" id="Phobius"/>
    </source>
</evidence>
<evidence type="ECO:0000256" key="5">
    <source>
        <dbReference type="SAM" id="MobiDB-lite"/>
    </source>
</evidence>
<dbReference type="EMBL" id="LSBJ02000006">
    <property type="protein sequence ID" value="OAQ63020.1"/>
    <property type="molecule type" value="Genomic_DNA"/>
</dbReference>
<dbReference type="InterPro" id="IPR036259">
    <property type="entry name" value="MFS_trans_sf"/>
</dbReference>
<gene>
    <name evidence="8" type="ORF">VFPPC_08934</name>
</gene>
<reference evidence="8 9" key="1">
    <citation type="journal article" date="2016" name="PLoS Pathog.">
        <title>Biosynthesis of antibiotic leucinostatins in bio-control fungus Purpureocillium lilacinum and their inhibition on phytophthora revealed by genome mining.</title>
        <authorList>
            <person name="Wang G."/>
            <person name="Liu Z."/>
            <person name="Lin R."/>
            <person name="Li E."/>
            <person name="Mao Z."/>
            <person name="Ling J."/>
            <person name="Yang Y."/>
            <person name="Yin W.B."/>
            <person name="Xie B."/>
        </authorList>
    </citation>
    <scope>NUCLEOTIDE SEQUENCE [LARGE SCALE GENOMIC DNA]</scope>
    <source>
        <strain evidence="8">170</strain>
    </source>
</reference>
<dbReference type="Gene3D" id="1.20.1250.20">
    <property type="entry name" value="MFS general substrate transporter like domains"/>
    <property type="match status" value="1"/>
</dbReference>
<evidence type="ECO:0000313" key="9">
    <source>
        <dbReference type="Proteomes" id="UP000078397"/>
    </source>
</evidence>
<evidence type="ECO:0000256" key="1">
    <source>
        <dbReference type="ARBA" id="ARBA00004141"/>
    </source>
</evidence>
<feature type="transmembrane region" description="Helical" evidence="6">
    <location>
        <begin position="489"/>
        <end position="511"/>
    </location>
</feature>
<dbReference type="Pfam" id="PF07690">
    <property type="entry name" value="MFS_1"/>
    <property type="match status" value="1"/>
</dbReference>
<feature type="transmembrane region" description="Helical" evidence="6">
    <location>
        <begin position="352"/>
        <end position="375"/>
    </location>
</feature>
<feature type="transmembrane region" description="Helical" evidence="6">
    <location>
        <begin position="457"/>
        <end position="477"/>
    </location>
</feature>
<dbReference type="Proteomes" id="UP000078397">
    <property type="component" value="Unassembled WGS sequence"/>
</dbReference>
<organism evidence="8 9">
    <name type="scientific">Pochonia chlamydosporia 170</name>
    <dbReference type="NCBI Taxonomy" id="1380566"/>
    <lineage>
        <taxon>Eukaryota</taxon>
        <taxon>Fungi</taxon>
        <taxon>Dikarya</taxon>
        <taxon>Ascomycota</taxon>
        <taxon>Pezizomycotina</taxon>
        <taxon>Sordariomycetes</taxon>
        <taxon>Hypocreomycetidae</taxon>
        <taxon>Hypocreales</taxon>
        <taxon>Clavicipitaceae</taxon>
        <taxon>Pochonia</taxon>
    </lineage>
</organism>
<evidence type="ECO:0000256" key="3">
    <source>
        <dbReference type="ARBA" id="ARBA00022989"/>
    </source>
</evidence>
<proteinExistence type="predicted"/>
<feature type="compositionally biased region" description="Basic and acidic residues" evidence="5">
    <location>
        <begin position="46"/>
        <end position="55"/>
    </location>
</feature>
<dbReference type="GO" id="GO:0005886">
    <property type="term" value="C:plasma membrane"/>
    <property type="evidence" value="ECO:0007669"/>
    <property type="project" value="TreeGrafter"/>
</dbReference>
<feature type="transmembrane region" description="Helical" evidence="6">
    <location>
        <begin position="244"/>
        <end position="261"/>
    </location>
</feature>